<dbReference type="PANTHER" id="PTHR30600:SF4">
    <property type="entry name" value="CYTOCHROME C DOMAIN-CONTAINING PROTEIN"/>
    <property type="match status" value="1"/>
</dbReference>
<dbReference type="InterPro" id="IPR010538">
    <property type="entry name" value="DHOR"/>
</dbReference>
<sequence length="892" mass="96070">MQLPTGLDLSQPGAAVAIVKATSSATENDANGPDKAIDGNLASRWSSKPDDKAWIQFDFGAKKPIGYLKLVWENAYGKEYALQVSDDGETWYQLRYVAGGKGGTEEFFNLNANVRYLRLQGVARATQYGYSLFEVSVVAPGSDNTLPTLTTSALPVPPAGATAVTPAAPAVLEQVQFSLPDGTLVTRFGFVGRSRHARERGEDWNEVGFGPNDTVDANGKPQDKGPGAYLNFISNYFKNRTWGVEFIDNSRVAGVTKPRIIVNQYYQQAQRGGGHSFFRRFDDAGVTGYGWMSPGRLLDNTTYTDGFKDLTSCPVVPKPPEGALLKPTSGFAGVIGANDGCSVVLDNVPGHQDVAANANGVLVPNGVNVPSRDLKIGDAIEFTGSFFASRASMDAIGDNGNFRYYTNEVTYVVGSGLRPWYGVQPRLLNAPLPAETLQGGTGSISYDYADNATFMFQQPNTQIGMQNMQRFVEGRRWFHTNMWTGDHNEAGNDRNTAAVKLQGPRFNQTNCFGCHINNGRSLAPQVINQRLDTMAVRTAAIGSDGKQQAHPVYGLAVQMNARSLATGAAQDWGNAVRVAGFDTRTVTLADGTVVTLSKPRIRFDGPTPAAYSLRSAQPVIGLGLLEAIPDADILARVRSTPDEDGVKGQANLVYDPETGQVRVGRYGWKATKVSLRHQTANAALLDMSVTSPIYPNRDCLAGPAQCDKKKVEKGLSEDELQLISRYVAQLGVPAQRSLVSGFPKGVTPLSYLAVDPVKVAAGAQVFSSIRCTACHVAEMKTGLASELAEMRNQTIKPYTDLLLHDMGSDLADNLAEDQASGSQWRTSPLWGIGYTEAVAGPGVKVGYLHDGRARTLTEAIVWHGGEAAASRQRFVKLSTADREALLAFLNSL</sequence>
<evidence type="ECO:0000256" key="2">
    <source>
        <dbReference type="ARBA" id="ARBA00022723"/>
    </source>
</evidence>
<evidence type="ECO:0000259" key="6">
    <source>
        <dbReference type="PROSITE" id="PS51007"/>
    </source>
</evidence>
<dbReference type="GO" id="GO:0004130">
    <property type="term" value="F:cytochrome-c peroxidase activity"/>
    <property type="evidence" value="ECO:0007669"/>
    <property type="project" value="TreeGrafter"/>
</dbReference>
<evidence type="ECO:0000256" key="3">
    <source>
        <dbReference type="ARBA" id="ARBA00023004"/>
    </source>
</evidence>
<keyword evidence="2 4" id="KW-0479">Metal-binding</keyword>
<feature type="domain" description="Cytochrome c" evidence="6">
    <location>
        <begin position="757"/>
        <end position="892"/>
    </location>
</feature>
<dbReference type="InterPro" id="IPR008979">
    <property type="entry name" value="Galactose-bd-like_sf"/>
</dbReference>
<dbReference type="InterPro" id="IPR051395">
    <property type="entry name" value="Cytochrome_c_Peroxidase/MauG"/>
</dbReference>
<dbReference type="OrthoDB" id="9805202at2"/>
<dbReference type="SUPFAM" id="SSF46626">
    <property type="entry name" value="Cytochrome c"/>
    <property type="match status" value="1"/>
</dbReference>
<dbReference type="Pfam" id="PF06537">
    <property type="entry name" value="DHOR"/>
    <property type="match status" value="1"/>
</dbReference>
<evidence type="ECO:0000313" key="8">
    <source>
        <dbReference type="Proteomes" id="UP000231501"/>
    </source>
</evidence>
<accession>A0A2G9C791</accession>
<organism evidence="7 8">
    <name type="scientific">Roseateles chitinivorans</name>
    <dbReference type="NCBI Taxonomy" id="2917965"/>
    <lineage>
        <taxon>Bacteria</taxon>
        <taxon>Pseudomonadati</taxon>
        <taxon>Pseudomonadota</taxon>
        <taxon>Betaproteobacteria</taxon>
        <taxon>Burkholderiales</taxon>
        <taxon>Sphaerotilaceae</taxon>
        <taxon>Roseateles</taxon>
    </lineage>
</organism>
<dbReference type="GO" id="GO:0009055">
    <property type="term" value="F:electron transfer activity"/>
    <property type="evidence" value="ECO:0007669"/>
    <property type="project" value="InterPro"/>
</dbReference>
<dbReference type="GO" id="GO:0020037">
    <property type="term" value="F:heme binding"/>
    <property type="evidence" value="ECO:0007669"/>
    <property type="project" value="InterPro"/>
</dbReference>
<dbReference type="PROSITE" id="PS51007">
    <property type="entry name" value="CYTC"/>
    <property type="match status" value="1"/>
</dbReference>
<evidence type="ECO:0000313" key="7">
    <source>
        <dbReference type="EMBL" id="PIM52267.1"/>
    </source>
</evidence>
<dbReference type="Pfam" id="PF00754">
    <property type="entry name" value="F5_F8_type_C"/>
    <property type="match status" value="1"/>
</dbReference>
<name>A0A2G9C791_9BURK</name>
<keyword evidence="1 4" id="KW-0349">Heme</keyword>
<dbReference type="Gene3D" id="2.60.120.260">
    <property type="entry name" value="Galactose-binding domain-like"/>
    <property type="match status" value="1"/>
</dbReference>
<protein>
    <submittedName>
        <fullName evidence="7">Thiol oxidoreductase</fullName>
    </submittedName>
</protein>
<dbReference type="Proteomes" id="UP000231501">
    <property type="component" value="Unassembled WGS sequence"/>
</dbReference>
<evidence type="ECO:0000256" key="1">
    <source>
        <dbReference type="ARBA" id="ARBA00022617"/>
    </source>
</evidence>
<dbReference type="InterPro" id="IPR036909">
    <property type="entry name" value="Cyt_c-like_dom_sf"/>
</dbReference>
<dbReference type="EMBL" id="PEOG01000042">
    <property type="protein sequence ID" value="PIM52267.1"/>
    <property type="molecule type" value="Genomic_DNA"/>
</dbReference>
<dbReference type="GO" id="GO:0046872">
    <property type="term" value="F:metal ion binding"/>
    <property type="evidence" value="ECO:0007669"/>
    <property type="project" value="UniProtKB-KW"/>
</dbReference>
<comment type="caution">
    <text evidence="7">The sequence shown here is derived from an EMBL/GenBank/DDBJ whole genome shotgun (WGS) entry which is preliminary data.</text>
</comment>
<dbReference type="PANTHER" id="PTHR30600">
    <property type="entry name" value="CYTOCHROME C PEROXIDASE-RELATED"/>
    <property type="match status" value="1"/>
</dbReference>
<dbReference type="AlphaFoldDB" id="A0A2G9C791"/>
<dbReference type="Gene3D" id="1.10.760.10">
    <property type="entry name" value="Cytochrome c-like domain"/>
    <property type="match status" value="1"/>
</dbReference>
<evidence type="ECO:0000259" key="5">
    <source>
        <dbReference type="PROSITE" id="PS50022"/>
    </source>
</evidence>
<evidence type="ECO:0000256" key="4">
    <source>
        <dbReference type="PROSITE-ProRule" id="PRU00433"/>
    </source>
</evidence>
<feature type="domain" description="F5/8 type C" evidence="5">
    <location>
        <begin position="1"/>
        <end position="140"/>
    </location>
</feature>
<dbReference type="InterPro" id="IPR009056">
    <property type="entry name" value="Cyt_c-like_dom"/>
</dbReference>
<gene>
    <name evidence="7" type="ORF">CS062_15760</name>
</gene>
<keyword evidence="3 4" id="KW-0408">Iron</keyword>
<dbReference type="PROSITE" id="PS50022">
    <property type="entry name" value="FA58C_3"/>
    <property type="match status" value="1"/>
</dbReference>
<dbReference type="SUPFAM" id="SSF49785">
    <property type="entry name" value="Galactose-binding domain-like"/>
    <property type="match status" value="1"/>
</dbReference>
<reference evidence="7 8" key="1">
    <citation type="submission" date="2017-11" db="EMBL/GenBank/DDBJ databases">
        <title>Draft genome sequence of Mitsuaria sp. HWN-4.</title>
        <authorList>
            <person name="Gundlapally S.R."/>
        </authorList>
    </citation>
    <scope>NUCLEOTIDE SEQUENCE [LARGE SCALE GENOMIC DNA]</scope>
    <source>
        <strain evidence="7 8">HWN-4</strain>
    </source>
</reference>
<dbReference type="InterPro" id="IPR000421">
    <property type="entry name" value="FA58C"/>
</dbReference>
<keyword evidence="8" id="KW-1185">Reference proteome</keyword>
<proteinExistence type="predicted"/>